<reference evidence="1 2" key="1">
    <citation type="submission" date="2014-12" db="EMBL/GenBank/DDBJ databases">
        <authorList>
            <person name="Baeyen S."/>
        </authorList>
    </citation>
    <scope>NUCLEOTIDE SEQUENCE [LARGE SCALE GENOMIC DNA]</scope>
    <source>
        <strain evidence="1 2">LMG 28496</strain>
    </source>
</reference>
<dbReference type="Proteomes" id="UP000037201">
    <property type="component" value="Unassembled WGS sequence"/>
</dbReference>
<reference evidence="1 2" key="2">
    <citation type="submission" date="2015-09" db="EMBL/GenBank/DDBJ databases">
        <title>Genome analysis of Pseudomonas syringae pv. porri LMG.</title>
        <authorList>
            <person name="Rombouts S."/>
        </authorList>
    </citation>
    <scope>NUCLEOTIDE SEQUENCE [LARGE SCALE GENOMIC DNA]</scope>
    <source>
        <strain evidence="1 2">LMG 28496</strain>
    </source>
</reference>
<keyword evidence="2" id="KW-1185">Reference proteome</keyword>
<sequence length="74" mass="8912">MGNKGKCLTRKGRRARRKWMPKGLERQLCTNWNLQKIILNKHLECYIFFGRHGNIVSLTLFGSQPFRWRLMYIT</sequence>
<feature type="non-terminal residue" evidence="1">
    <location>
        <position position="74"/>
    </location>
</feature>
<dbReference type="EMBL" id="JUEU01000342">
    <property type="protein sequence ID" value="KOP50968.1"/>
    <property type="molecule type" value="Genomic_DNA"/>
</dbReference>
<evidence type="ECO:0000313" key="2">
    <source>
        <dbReference type="Proteomes" id="UP000037201"/>
    </source>
</evidence>
<gene>
    <name evidence="1" type="ORF">OX90_28860</name>
</gene>
<accession>A0ABR5JF19</accession>
<comment type="caution">
    <text evidence="1">The sequence shown here is derived from an EMBL/GenBank/DDBJ whole genome shotgun (WGS) entry which is preliminary data.</text>
</comment>
<evidence type="ECO:0000313" key="1">
    <source>
        <dbReference type="EMBL" id="KOP50968.1"/>
    </source>
</evidence>
<organism evidence="1 2">
    <name type="scientific">Pseudomonas coronafaciens pv. porri</name>
    <dbReference type="NCBI Taxonomy" id="83964"/>
    <lineage>
        <taxon>Bacteria</taxon>
        <taxon>Pseudomonadati</taxon>
        <taxon>Pseudomonadota</taxon>
        <taxon>Gammaproteobacteria</taxon>
        <taxon>Pseudomonadales</taxon>
        <taxon>Pseudomonadaceae</taxon>
        <taxon>Pseudomonas</taxon>
        <taxon>Pseudomonas coronafaciens</taxon>
    </lineage>
</organism>
<proteinExistence type="predicted"/>
<name>A0ABR5JF19_9PSED</name>
<protein>
    <submittedName>
        <fullName evidence="1">Uncharacterized protein</fullName>
    </submittedName>
</protein>